<protein>
    <submittedName>
        <fullName evidence="1">Uncharacterized protein</fullName>
    </submittedName>
</protein>
<accession>A0A812NM16</accession>
<dbReference type="SUPFAM" id="SSF53474">
    <property type="entry name" value="alpha/beta-Hydrolases"/>
    <property type="match status" value="1"/>
</dbReference>
<evidence type="ECO:0000313" key="2">
    <source>
        <dbReference type="Proteomes" id="UP000604046"/>
    </source>
</evidence>
<dbReference type="EMBL" id="CAJNDS010002069">
    <property type="protein sequence ID" value="CAE7304266.1"/>
    <property type="molecule type" value="Genomic_DNA"/>
</dbReference>
<dbReference type="Proteomes" id="UP000604046">
    <property type="component" value="Unassembled WGS sequence"/>
</dbReference>
<reference evidence="1" key="1">
    <citation type="submission" date="2021-02" db="EMBL/GenBank/DDBJ databases">
        <authorList>
            <person name="Dougan E. K."/>
            <person name="Rhodes N."/>
            <person name="Thang M."/>
            <person name="Chan C."/>
        </authorList>
    </citation>
    <scope>NUCLEOTIDE SEQUENCE</scope>
</reference>
<gene>
    <name evidence="1" type="ORF">SNAT2548_LOCUS16002</name>
</gene>
<organism evidence="1 2">
    <name type="scientific">Symbiodinium natans</name>
    <dbReference type="NCBI Taxonomy" id="878477"/>
    <lineage>
        <taxon>Eukaryota</taxon>
        <taxon>Sar</taxon>
        <taxon>Alveolata</taxon>
        <taxon>Dinophyceae</taxon>
        <taxon>Suessiales</taxon>
        <taxon>Symbiodiniaceae</taxon>
        <taxon>Symbiodinium</taxon>
    </lineage>
</organism>
<dbReference type="Gene3D" id="3.40.50.1820">
    <property type="entry name" value="alpha/beta hydrolase"/>
    <property type="match status" value="1"/>
</dbReference>
<dbReference type="InterPro" id="IPR029058">
    <property type="entry name" value="AB_hydrolase_fold"/>
</dbReference>
<comment type="caution">
    <text evidence="1">The sequence shown here is derived from an EMBL/GenBank/DDBJ whole genome shotgun (WGS) entry which is preliminary data.</text>
</comment>
<proteinExistence type="predicted"/>
<sequence>MCSAKAKVMQPAEHQLKVSTPQDANETKAIVFSFSGGARQPNDSRLACRMFPAATAVIPVTTTELALQFGAFAAFLWAVLNSFGHSQQQLILSGHSLGVTLAQAVARYLERLGIDVAAIVAMDPRCNAGDVVQEAGFLSALTNAVPANVRLEALQLTCRAPFVPFHFKLEHRSRVDSEMAKMQH</sequence>
<dbReference type="AlphaFoldDB" id="A0A812NM16"/>
<evidence type="ECO:0000313" key="1">
    <source>
        <dbReference type="EMBL" id="CAE7304266.1"/>
    </source>
</evidence>
<name>A0A812NM16_9DINO</name>
<keyword evidence="2" id="KW-1185">Reference proteome</keyword>